<dbReference type="Gene3D" id="3.60.140.10">
    <property type="entry name" value="CNF1/YfiH-like putative cysteine hydrolases"/>
    <property type="match status" value="1"/>
</dbReference>
<dbReference type="Proteomes" id="UP000214720">
    <property type="component" value="Unassembled WGS sequence"/>
</dbReference>
<evidence type="ECO:0000256" key="3">
    <source>
        <dbReference type="ARBA" id="ARBA00022679"/>
    </source>
</evidence>
<dbReference type="OrthoDB" id="4279at2"/>
<evidence type="ECO:0000256" key="4">
    <source>
        <dbReference type="ARBA" id="ARBA00022723"/>
    </source>
</evidence>
<protein>
    <recommendedName>
        <fullName evidence="10">Purine nucleoside phosphorylase</fullName>
    </recommendedName>
</protein>
<keyword evidence="6" id="KW-0862">Zinc</keyword>
<dbReference type="Pfam" id="PF02578">
    <property type="entry name" value="Cu-oxidase_4"/>
    <property type="match status" value="1"/>
</dbReference>
<accession>A0A226WV72</accession>
<evidence type="ECO:0000256" key="7">
    <source>
        <dbReference type="ARBA" id="ARBA00047989"/>
    </source>
</evidence>
<evidence type="ECO:0000256" key="5">
    <source>
        <dbReference type="ARBA" id="ARBA00022801"/>
    </source>
</evidence>
<evidence type="ECO:0000313" key="12">
    <source>
        <dbReference type="Proteomes" id="UP000214720"/>
    </source>
</evidence>
<dbReference type="RefSeq" id="WP_089163870.1">
    <property type="nucleotide sequence ID" value="NZ_MTHB01000206.1"/>
</dbReference>
<keyword evidence="5" id="KW-0378">Hydrolase</keyword>
<keyword evidence="3" id="KW-0808">Transferase</keyword>
<evidence type="ECO:0000256" key="1">
    <source>
        <dbReference type="ARBA" id="ARBA00000553"/>
    </source>
</evidence>
<dbReference type="PANTHER" id="PTHR30616:SF2">
    <property type="entry name" value="PURINE NUCLEOSIDE PHOSPHORYLASE LACC1"/>
    <property type="match status" value="1"/>
</dbReference>
<comment type="catalytic activity">
    <reaction evidence="9">
        <text>S-methyl-5'-thioadenosine + phosphate = 5-(methylsulfanyl)-alpha-D-ribose 1-phosphate + adenine</text>
        <dbReference type="Rhea" id="RHEA:11852"/>
        <dbReference type="ChEBI" id="CHEBI:16708"/>
        <dbReference type="ChEBI" id="CHEBI:17509"/>
        <dbReference type="ChEBI" id="CHEBI:43474"/>
        <dbReference type="ChEBI" id="CHEBI:58533"/>
        <dbReference type="EC" id="2.4.2.28"/>
    </reaction>
    <physiologicalReaction direction="left-to-right" evidence="9">
        <dbReference type="Rhea" id="RHEA:11853"/>
    </physiologicalReaction>
</comment>
<comment type="similarity">
    <text evidence="2 10">Belongs to the purine nucleoside phosphorylase YfiH/LACC1 family.</text>
</comment>
<dbReference type="GO" id="GO:0005507">
    <property type="term" value="F:copper ion binding"/>
    <property type="evidence" value="ECO:0007669"/>
    <property type="project" value="TreeGrafter"/>
</dbReference>
<dbReference type="EMBL" id="MTHB01000206">
    <property type="protein sequence ID" value="OXC74687.1"/>
    <property type="molecule type" value="Genomic_DNA"/>
</dbReference>
<comment type="catalytic activity">
    <reaction evidence="8">
        <text>adenosine + phosphate = alpha-D-ribose 1-phosphate + adenine</text>
        <dbReference type="Rhea" id="RHEA:27642"/>
        <dbReference type="ChEBI" id="CHEBI:16335"/>
        <dbReference type="ChEBI" id="CHEBI:16708"/>
        <dbReference type="ChEBI" id="CHEBI:43474"/>
        <dbReference type="ChEBI" id="CHEBI:57720"/>
        <dbReference type="EC" id="2.4.2.1"/>
    </reaction>
    <physiologicalReaction direction="left-to-right" evidence="8">
        <dbReference type="Rhea" id="RHEA:27643"/>
    </physiologicalReaction>
</comment>
<evidence type="ECO:0000256" key="2">
    <source>
        <dbReference type="ARBA" id="ARBA00007353"/>
    </source>
</evidence>
<evidence type="ECO:0000256" key="6">
    <source>
        <dbReference type="ARBA" id="ARBA00022833"/>
    </source>
</evidence>
<dbReference type="InterPro" id="IPR011324">
    <property type="entry name" value="Cytotoxic_necrot_fac-like_cat"/>
</dbReference>
<gene>
    <name evidence="11" type="ORF">BSU04_30840</name>
</gene>
<keyword evidence="4" id="KW-0479">Metal-binding</keyword>
<evidence type="ECO:0000313" key="11">
    <source>
        <dbReference type="EMBL" id="OXC74687.1"/>
    </source>
</evidence>
<dbReference type="CDD" id="cd16833">
    <property type="entry name" value="YfiH"/>
    <property type="match status" value="1"/>
</dbReference>
<comment type="catalytic activity">
    <reaction evidence="1">
        <text>inosine + phosphate = alpha-D-ribose 1-phosphate + hypoxanthine</text>
        <dbReference type="Rhea" id="RHEA:27646"/>
        <dbReference type="ChEBI" id="CHEBI:17368"/>
        <dbReference type="ChEBI" id="CHEBI:17596"/>
        <dbReference type="ChEBI" id="CHEBI:43474"/>
        <dbReference type="ChEBI" id="CHEBI:57720"/>
        <dbReference type="EC" id="2.4.2.1"/>
    </reaction>
    <physiologicalReaction direction="left-to-right" evidence="1">
        <dbReference type="Rhea" id="RHEA:27647"/>
    </physiologicalReaction>
</comment>
<dbReference type="GO" id="GO:0016787">
    <property type="term" value="F:hydrolase activity"/>
    <property type="evidence" value="ECO:0007669"/>
    <property type="project" value="UniProtKB-KW"/>
</dbReference>
<proteinExistence type="inferred from homology"/>
<name>A0A226WV72_CABSO</name>
<dbReference type="NCBIfam" id="TIGR00726">
    <property type="entry name" value="peptidoglycan editing factor PgeF"/>
    <property type="match status" value="1"/>
</dbReference>
<dbReference type="GO" id="GO:0017061">
    <property type="term" value="F:S-methyl-5-thioadenosine phosphorylase activity"/>
    <property type="evidence" value="ECO:0007669"/>
    <property type="project" value="UniProtKB-EC"/>
</dbReference>
<evidence type="ECO:0000256" key="10">
    <source>
        <dbReference type="RuleBase" id="RU361274"/>
    </source>
</evidence>
<dbReference type="SUPFAM" id="SSF64438">
    <property type="entry name" value="CNF1/YfiH-like putative cysteine hydrolases"/>
    <property type="match status" value="1"/>
</dbReference>
<dbReference type="InterPro" id="IPR003730">
    <property type="entry name" value="Cu_polyphenol_OxRdtase"/>
</dbReference>
<sequence>MVSPSEIDLAADFTAKFSAYPPLRHDDCLWPGWSGGPNAVSPRVKALATTRNGGVSATPYGGANVRGGLNLGLHTGDVPDAVMENRRRVVELAGAPVAWLEQVHGVQIEDAGAVIDRCAGSPSSAVKADAAVTDRAGVVCVVMIADCLPVLFCDAAGRAVGAAHAGWRGLAAGIVEKTAERVAHLAGAQPGKLHAWLGPAIGPVAFEVGEDVLDAFIAAADPACRDATFAAFARREEKHKYLANLHALARLRLERAGVPPENVHGGTFCTMTDADRFYSYRRDRTTGRMAAMIWLAD</sequence>
<evidence type="ECO:0000256" key="9">
    <source>
        <dbReference type="ARBA" id="ARBA00049893"/>
    </source>
</evidence>
<comment type="caution">
    <text evidence="11">The sequence shown here is derived from an EMBL/GenBank/DDBJ whole genome shotgun (WGS) entry which is preliminary data.</text>
</comment>
<organism evidence="11 12">
    <name type="scientific">Caballeronia sordidicola</name>
    <name type="common">Burkholderia sordidicola</name>
    <dbReference type="NCBI Taxonomy" id="196367"/>
    <lineage>
        <taxon>Bacteria</taxon>
        <taxon>Pseudomonadati</taxon>
        <taxon>Pseudomonadota</taxon>
        <taxon>Betaproteobacteria</taxon>
        <taxon>Burkholderiales</taxon>
        <taxon>Burkholderiaceae</taxon>
        <taxon>Caballeronia</taxon>
    </lineage>
</organism>
<dbReference type="PANTHER" id="PTHR30616">
    <property type="entry name" value="UNCHARACTERIZED PROTEIN YFIH"/>
    <property type="match status" value="1"/>
</dbReference>
<comment type="catalytic activity">
    <reaction evidence="7">
        <text>adenosine + H2O + H(+) = inosine + NH4(+)</text>
        <dbReference type="Rhea" id="RHEA:24408"/>
        <dbReference type="ChEBI" id="CHEBI:15377"/>
        <dbReference type="ChEBI" id="CHEBI:15378"/>
        <dbReference type="ChEBI" id="CHEBI:16335"/>
        <dbReference type="ChEBI" id="CHEBI:17596"/>
        <dbReference type="ChEBI" id="CHEBI:28938"/>
        <dbReference type="EC" id="3.5.4.4"/>
    </reaction>
    <physiologicalReaction direction="left-to-right" evidence="7">
        <dbReference type="Rhea" id="RHEA:24409"/>
    </physiologicalReaction>
</comment>
<dbReference type="InterPro" id="IPR038371">
    <property type="entry name" value="Cu_polyphenol_OxRdtase_sf"/>
</dbReference>
<dbReference type="AlphaFoldDB" id="A0A226WV72"/>
<reference evidence="12" key="1">
    <citation type="submission" date="2017-01" db="EMBL/GenBank/DDBJ databases">
        <title>Genome Analysis of Deinococcus marmoris KOPRI26562.</title>
        <authorList>
            <person name="Kim J.H."/>
            <person name="Oh H.-M."/>
        </authorList>
    </citation>
    <scope>NUCLEOTIDE SEQUENCE [LARGE SCALE GENOMIC DNA]</scope>
    <source>
        <strain evidence="12">PAMC 26633</strain>
    </source>
</reference>
<evidence type="ECO:0000256" key="8">
    <source>
        <dbReference type="ARBA" id="ARBA00048968"/>
    </source>
</evidence>